<evidence type="ECO:0000256" key="7">
    <source>
        <dbReference type="ARBA" id="ARBA00022559"/>
    </source>
</evidence>
<evidence type="ECO:0000256" key="5">
    <source>
        <dbReference type="ARBA" id="ARBA00012313"/>
    </source>
</evidence>
<evidence type="ECO:0000259" key="16">
    <source>
        <dbReference type="PROSITE" id="PS50873"/>
    </source>
</evidence>
<keyword evidence="6" id="KW-0964">Secreted</keyword>
<dbReference type="PROSITE" id="PS50873">
    <property type="entry name" value="PEROXIDASE_4"/>
    <property type="match status" value="1"/>
</dbReference>
<name>A0ABU6UY51_9FABA</name>
<keyword evidence="18" id="KW-1185">Reference proteome</keyword>
<comment type="function">
    <text evidence="4">Removal of H(2)O(2), oxidation of toxic reductants, biosynthesis and degradation of lignin, suberization, auxin catabolism, response to environmental stresses such as wounding, pathogen attack and oxidative stress. These functions might be dependent on each isozyme/isoform in each plant tissue.</text>
</comment>
<evidence type="ECO:0000256" key="4">
    <source>
        <dbReference type="ARBA" id="ARBA00002322"/>
    </source>
</evidence>
<dbReference type="EC" id="1.11.1.7" evidence="5"/>
<dbReference type="PANTHER" id="PTHR31517:SF59">
    <property type="entry name" value="PEROXIDASE"/>
    <property type="match status" value="1"/>
</dbReference>
<dbReference type="InterPro" id="IPR000823">
    <property type="entry name" value="Peroxidase_pln"/>
</dbReference>
<evidence type="ECO:0000256" key="15">
    <source>
        <dbReference type="RuleBase" id="RU004241"/>
    </source>
</evidence>
<evidence type="ECO:0000256" key="12">
    <source>
        <dbReference type="ARBA" id="ARBA00023004"/>
    </source>
</evidence>
<reference evidence="17 18" key="1">
    <citation type="journal article" date="2023" name="Plants (Basel)">
        <title>Bridging the Gap: Combining Genomics and Transcriptomics Approaches to Understand Stylosanthes scabra, an Orphan Legume from the Brazilian Caatinga.</title>
        <authorList>
            <person name="Ferreira-Neto J.R.C."/>
            <person name="da Silva M.D."/>
            <person name="Binneck E."/>
            <person name="de Melo N.F."/>
            <person name="da Silva R.H."/>
            <person name="de Melo A.L.T.M."/>
            <person name="Pandolfi V."/>
            <person name="Bustamante F.O."/>
            <person name="Brasileiro-Vidal A.C."/>
            <person name="Benko-Iseppon A.M."/>
        </authorList>
    </citation>
    <scope>NUCLEOTIDE SEQUENCE [LARGE SCALE GENOMIC DNA]</scope>
    <source>
        <tissue evidence="17">Leaves</tissue>
    </source>
</reference>
<dbReference type="InterPro" id="IPR033905">
    <property type="entry name" value="Secretory_peroxidase"/>
</dbReference>
<accession>A0ABU6UY51</accession>
<comment type="caution">
    <text evidence="17">The sequence shown here is derived from an EMBL/GenBank/DDBJ whole genome shotgun (WGS) entry which is preliminary data.</text>
</comment>
<dbReference type="Gene3D" id="1.10.520.10">
    <property type="match status" value="1"/>
</dbReference>
<evidence type="ECO:0000256" key="14">
    <source>
        <dbReference type="ARBA" id="ARBA00023324"/>
    </source>
</evidence>
<evidence type="ECO:0000256" key="3">
    <source>
        <dbReference type="ARBA" id="ARBA00001970"/>
    </source>
</evidence>
<dbReference type="EMBL" id="JASCZI010124524">
    <property type="protein sequence ID" value="MED6165984.1"/>
    <property type="molecule type" value="Genomic_DNA"/>
</dbReference>
<dbReference type="Gene3D" id="1.10.420.10">
    <property type="entry name" value="Peroxidase, domain 2"/>
    <property type="match status" value="1"/>
</dbReference>
<keyword evidence="10" id="KW-0106">Calcium</keyword>
<dbReference type="InterPro" id="IPR002016">
    <property type="entry name" value="Haem_peroxidase"/>
</dbReference>
<evidence type="ECO:0000256" key="1">
    <source>
        <dbReference type="ARBA" id="ARBA00000189"/>
    </source>
</evidence>
<evidence type="ECO:0000313" key="18">
    <source>
        <dbReference type="Proteomes" id="UP001341840"/>
    </source>
</evidence>
<keyword evidence="13" id="KW-1015">Disulfide bond</keyword>
<keyword evidence="9" id="KW-0479">Metal-binding</keyword>
<dbReference type="CDD" id="cd00693">
    <property type="entry name" value="secretory_peroxidase"/>
    <property type="match status" value="1"/>
</dbReference>
<dbReference type="Proteomes" id="UP001341840">
    <property type="component" value="Unassembled WGS sequence"/>
</dbReference>
<dbReference type="SUPFAM" id="SSF48113">
    <property type="entry name" value="Heme-dependent peroxidases"/>
    <property type="match status" value="1"/>
</dbReference>
<organism evidence="17 18">
    <name type="scientific">Stylosanthes scabra</name>
    <dbReference type="NCBI Taxonomy" id="79078"/>
    <lineage>
        <taxon>Eukaryota</taxon>
        <taxon>Viridiplantae</taxon>
        <taxon>Streptophyta</taxon>
        <taxon>Embryophyta</taxon>
        <taxon>Tracheophyta</taxon>
        <taxon>Spermatophyta</taxon>
        <taxon>Magnoliopsida</taxon>
        <taxon>eudicotyledons</taxon>
        <taxon>Gunneridae</taxon>
        <taxon>Pentapetalae</taxon>
        <taxon>rosids</taxon>
        <taxon>fabids</taxon>
        <taxon>Fabales</taxon>
        <taxon>Fabaceae</taxon>
        <taxon>Papilionoideae</taxon>
        <taxon>50 kb inversion clade</taxon>
        <taxon>dalbergioids sensu lato</taxon>
        <taxon>Dalbergieae</taxon>
        <taxon>Pterocarpus clade</taxon>
        <taxon>Stylosanthes</taxon>
    </lineage>
</organism>
<keyword evidence="11" id="KW-0560">Oxidoreductase</keyword>
<evidence type="ECO:0000256" key="6">
    <source>
        <dbReference type="ARBA" id="ARBA00022525"/>
    </source>
</evidence>
<evidence type="ECO:0000256" key="9">
    <source>
        <dbReference type="ARBA" id="ARBA00022723"/>
    </source>
</evidence>
<evidence type="ECO:0000256" key="11">
    <source>
        <dbReference type="ARBA" id="ARBA00023002"/>
    </source>
</evidence>
<dbReference type="PRINTS" id="PR00461">
    <property type="entry name" value="PLPEROXIDASE"/>
</dbReference>
<keyword evidence="14" id="KW-0376">Hydrogen peroxide</keyword>
<sequence>MRGVRKMGCDASILIDSPTNTSEKNAAANRSVRGYDFIDHLKQILESQCPATVSCADIITLATRDALALSGGPKYAVPTGRRDGLVSENTDVDLPGGSQSVQSVSQFFAEKGMTVEEMVVLLGGGHSIGVAHCFSFQRRLSSFNGTHDPTMDPALDSELVKICNSTQVFPPPSTFLDQNTSFVLDNEIYKQILSKKGVLKIDQELALDSSTKDFVASFAANGDEFQKNFADAIVKMGKIEVLIGNEGEIRKNCRAF</sequence>
<keyword evidence="12" id="KW-0408">Iron</keyword>
<feature type="domain" description="Plant heme peroxidase family profile" evidence="16">
    <location>
        <begin position="8"/>
        <end position="256"/>
    </location>
</feature>
<gene>
    <name evidence="17" type="ORF">PIB30_104797</name>
</gene>
<protein>
    <recommendedName>
        <fullName evidence="5">peroxidase</fullName>
        <ecNumber evidence="5">1.11.1.7</ecNumber>
    </recommendedName>
</protein>
<comment type="catalytic activity">
    <reaction evidence="1">
        <text>2 a phenolic donor + H2O2 = 2 a phenolic radical donor + 2 H2O</text>
        <dbReference type="Rhea" id="RHEA:56136"/>
        <dbReference type="ChEBI" id="CHEBI:15377"/>
        <dbReference type="ChEBI" id="CHEBI:16240"/>
        <dbReference type="ChEBI" id="CHEBI:139520"/>
        <dbReference type="ChEBI" id="CHEBI:139521"/>
        <dbReference type="EC" id="1.11.1.7"/>
    </reaction>
</comment>
<evidence type="ECO:0000313" key="17">
    <source>
        <dbReference type="EMBL" id="MED6165984.1"/>
    </source>
</evidence>
<comment type="similarity">
    <text evidence="15">Belongs to the peroxidase family.</text>
</comment>
<dbReference type="InterPro" id="IPR010255">
    <property type="entry name" value="Haem_peroxidase_sf"/>
</dbReference>
<evidence type="ECO:0000256" key="8">
    <source>
        <dbReference type="ARBA" id="ARBA00022617"/>
    </source>
</evidence>
<dbReference type="PRINTS" id="PR00458">
    <property type="entry name" value="PEROXIDASE"/>
</dbReference>
<keyword evidence="8" id="KW-0349">Heme</keyword>
<evidence type="ECO:0000256" key="2">
    <source>
        <dbReference type="ARBA" id="ARBA00001913"/>
    </source>
</evidence>
<dbReference type="PANTHER" id="PTHR31517">
    <property type="match status" value="1"/>
</dbReference>
<proteinExistence type="inferred from homology"/>
<evidence type="ECO:0000256" key="13">
    <source>
        <dbReference type="ARBA" id="ARBA00023157"/>
    </source>
</evidence>
<dbReference type="Pfam" id="PF00141">
    <property type="entry name" value="peroxidase"/>
    <property type="match status" value="1"/>
</dbReference>
<comment type="cofactor">
    <cofactor evidence="3">
        <name>heme b</name>
        <dbReference type="ChEBI" id="CHEBI:60344"/>
    </cofactor>
</comment>
<keyword evidence="7" id="KW-0575">Peroxidase</keyword>
<comment type="cofactor">
    <cofactor evidence="2">
        <name>Ca(2+)</name>
        <dbReference type="ChEBI" id="CHEBI:29108"/>
    </cofactor>
</comment>
<evidence type="ECO:0000256" key="10">
    <source>
        <dbReference type="ARBA" id="ARBA00022837"/>
    </source>
</evidence>